<evidence type="ECO:0000313" key="3">
    <source>
        <dbReference type="Proteomes" id="UP000516260"/>
    </source>
</evidence>
<keyword evidence="3" id="KW-1185">Reference proteome</keyword>
<gene>
    <name evidence="2" type="ORF">fugu_016068</name>
</gene>
<feature type="non-terminal residue" evidence="2">
    <location>
        <position position="50"/>
    </location>
</feature>
<feature type="non-terminal residue" evidence="2">
    <location>
        <position position="1"/>
    </location>
</feature>
<feature type="region of interest" description="Disordered" evidence="1">
    <location>
        <begin position="1"/>
        <end position="50"/>
    </location>
</feature>
<evidence type="ECO:0000256" key="1">
    <source>
        <dbReference type="SAM" id="MobiDB-lite"/>
    </source>
</evidence>
<dbReference type="EMBL" id="SWLE01000009">
    <property type="protein sequence ID" value="TNM96407.1"/>
    <property type="molecule type" value="Genomic_DNA"/>
</dbReference>
<name>A0A4Z2BX08_9TELE</name>
<feature type="compositionally biased region" description="Basic and acidic residues" evidence="1">
    <location>
        <begin position="7"/>
        <end position="25"/>
    </location>
</feature>
<reference evidence="2 3" key="1">
    <citation type="submission" date="2019-04" db="EMBL/GenBank/DDBJ databases">
        <title>The sequence and de novo assembly of Takifugu bimaculatus genome using PacBio and Hi-C technologies.</title>
        <authorList>
            <person name="Xu P."/>
            <person name="Liu B."/>
            <person name="Zhou Z."/>
        </authorList>
    </citation>
    <scope>NUCLEOTIDE SEQUENCE [LARGE SCALE GENOMIC DNA]</scope>
    <source>
        <strain evidence="2">TB-2018</strain>
        <tissue evidence="2">Muscle</tissue>
    </source>
</reference>
<proteinExistence type="predicted"/>
<sequence>GGWRGVGQDHKTISEEASSRRDLLDRQACSPSMRSPPYCGPGCPGSSGGQ</sequence>
<comment type="caution">
    <text evidence="2">The sequence shown here is derived from an EMBL/GenBank/DDBJ whole genome shotgun (WGS) entry which is preliminary data.</text>
</comment>
<organism evidence="2 3">
    <name type="scientific">Takifugu bimaculatus</name>
    <dbReference type="NCBI Taxonomy" id="433685"/>
    <lineage>
        <taxon>Eukaryota</taxon>
        <taxon>Metazoa</taxon>
        <taxon>Chordata</taxon>
        <taxon>Craniata</taxon>
        <taxon>Vertebrata</taxon>
        <taxon>Euteleostomi</taxon>
        <taxon>Actinopterygii</taxon>
        <taxon>Neopterygii</taxon>
        <taxon>Teleostei</taxon>
        <taxon>Neoteleostei</taxon>
        <taxon>Acanthomorphata</taxon>
        <taxon>Eupercaria</taxon>
        <taxon>Tetraodontiformes</taxon>
        <taxon>Tetradontoidea</taxon>
        <taxon>Tetraodontidae</taxon>
        <taxon>Takifugu</taxon>
    </lineage>
</organism>
<accession>A0A4Z2BX08</accession>
<dbReference type="Proteomes" id="UP000516260">
    <property type="component" value="Chromosome 17"/>
</dbReference>
<evidence type="ECO:0000313" key="2">
    <source>
        <dbReference type="EMBL" id="TNM96407.1"/>
    </source>
</evidence>
<dbReference type="AlphaFoldDB" id="A0A4Z2BX08"/>
<protein>
    <submittedName>
        <fullName evidence="2">Uncharacterized protein</fullName>
    </submittedName>
</protein>